<organism evidence="9">
    <name type="scientific">Gelidium galapagense</name>
    <dbReference type="NCBI Taxonomy" id="317100"/>
    <lineage>
        <taxon>Eukaryota</taxon>
        <taxon>Rhodophyta</taxon>
        <taxon>Florideophyceae</taxon>
        <taxon>Rhodymeniophycidae</taxon>
        <taxon>Gelidiales</taxon>
        <taxon>Gelidiaceae</taxon>
        <taxon>Gelidium</taxon>
    </lineage>
</organism>
<keyword evidence="7 8" id="KW-0472">Membrane</keyword>
<dbReference type="PANTHER" id="PTHR10978:SF5">
    <property type="entry name" value="SUCCINATE DEHYDROGENASE CYTOCHROME B560 SUBUNIT, MITOCHONDRIAL"/>
    <property type="match status" value="1"/>
</dbReference>
<dbReference type="NCBIfam" id="TIGR02970">
    <property type="entry name" value="succ_dehyd_cytB"/>
    <property type="match status" value="1"/>
</dbReference>
<feature type="transmembrane region" description="Helical" evidence="8">
    <location>
        <begin position="103"/>
        <end position="124"/>
    </location>
</feature>
<feature type="transmembrane region" description="Helical" evidence="8">
    <location>
        <begin position="29"/>
        <end position="49"/>
    </location>
</feature>
<evidence type="ECO:0000256" key="7">
    <source>
        <dbReference type="ARBA" id="ARBA00023136"/>
    </source>
</evidence>
<evidence type="ECO:0000313" key="9">
    <source>
        <dbReference type="EMBL" id="AOX48947.1"/>
    </source>
</evidence>
<dbReference type="InterPro" id="IPR000701">
    <property type="entry name" value="SuccDH_FuR_B_TM-su"/>
</dbReference>
<gene>
    <name evidence="9" type="primary">sdh3</name>
</gene>
<evidence type="ECO:0000256" key="8">
    <source>
        <dbReference type="SAM" id="Phobius"/>
    </source>
</evidence>
<evidence type="ECO:0000256" key="6">
    <source>
        <dbReference type="ARBA" id="ARBA00023004"/>
    </source>
</evidence>
<keyword evidence="2" id="KW-0349">Heme</keyword>
<name>A0A1D8X7E7_9FLOR</name>
<dbReference type="GO" id="GO:0046872">
    <property type="term" value="F:metal ion binding"/>
    <property type="evidence" value="ECO:0007669"/>
    <property type="project" value="UniProtKB-KW"/>
</dbReference>
<protein>
    <submittedName>
        <fullName evidence="9">Succinate:cytochrome c oxidoreductase subunit 3</fullName>
    </submittedName>
</protein>
<reference evidence="9" key="1">
    <citation type="journal article" date="2016" name="Sci. Rep.">
        <title>Mitogenomes from type specimens, a genotyping tool for morphologically simple species: ten genomes of agar-producing red algae.</title>
        <authorList>
            <person name="Boo G.H."/>
            <person name="Hughey J.R."/>
            <person name="Miller K.A."/>
            <person name="Boo S.M."/>
        </authorList>
    </citation>
    <scope>NUCLEOTIDE SEQUENCE</scope>
</reference>
<keyword evidence="4" id="KW-0479">Metal-binding</keyword>
<keyword evidence="6" id="KW-0408">Iron</keyword>
<dbReference type="GeneID" id="30218676"/>
<evidence type="ECO:0000256" key="1">
    <source>
        <dbReference type="ARBA" id="ARBA00004370"/>
    </source>
</evidence>
<accession>A0A1D8X7E7</accession>
<dbReference type="Gene3D" id="1.20.1300.10">
    <property type="entry name" value="Fumarate reductase/succinate dehydrogenase, transmembrane subunit"/>
    <property type="match status" value="1"/>
</dbReference>
<evidence type="ECO:0000256" key="2">
    <source>
        <dbReference type="ARBA" id="ARBA00022617"/>
    </source>
</evidence>
<dbReference type="GO" id="GO:0006099">
    <property type="term" value="P:tricarboxylic acid cycle"/>
    <property type="evidence" value="ECO:0007669"/>
    <property type="project" value="InterPro"/>
</dbReference>
<dbReference type="InterPro" id="IPR014314">
    <property type="entry name" value="Succ_DH_cytb556"/>
</dbReference>
<dbReference type="GO" id="GO:0006121">
    <property type="term" value="P:mitochondrial electron transport, succinate to ubiquinone"/>
    <property type="evidence" value="ECO:0007669"/>
    <property type="project" value="TreeGrafter"/>
</dbReference>
<keyword evidence="9" id="KW-0496">Mitochondrion</keyword>
<dbReference type="GO" id="GO:0016020">
    <property type="term" value="C:membrane"/>
    <property type="evidence" value="ECO:0007669"/>
    <property type="project" value="UniProtKB-SubCell"/>
</dbReference>
<feature type="transmembrane region" description="Helical" evidence="8">
    <location>
        <begin position="76"/>
        <end position="97"/>
    </location>
</feature>
<keyword evidence="5 8" id="KW-1133">Transmembrane helix</keyword>
<reference evidence="9" key="2">
    <citation type="submission" date="2016-06" db="EMBL/GenBank/DDBJ databases">
        <authorList>
            <person name="Kjaerup R.B."/>
            <person name="Dalgaard T.S."/>
            <person name="Juul-Madsen H.R."/>
        </authorList>
    </citation>
    <scope>NUCLEOTIDE SEQUENCE</scope>
</reference>
<evidence type="ECO:0000256" key="4">
    <source>
        <dbReference type="ARBA" id="ARBA00022723"/>
    </source>
</evidence>
<dbReference type="EMBL" id="KX427230">
    <property type="protein sequence ID" value="AOX48947.1"/>
    <property type="molecule type" value="Genomic_DNA"/>
</dbReference>
<dbReference type="RefSeq" id="YP_009317495.1">
    <property type="nucleotide sequence ID" value="NC_031837.1"/>
</dbReference>
<dbReference type="CDD" id="cd03499">
    <property type="entry name" value="SQR_TypeC_SdhC"/>
    <property type="match status" value="1"/>
</dbReference>
<sequence>MFQYFLSLNRPLSPHLTIYTPQSSSLSSIWHRLSGIIMVALLILELNFVKSTFSCEPQKWVFILEYVLLYEVKKNLLVLSASIFLYHLLSGLRYVIWDLGVFLHQYFSTIFVTFIGFGLILFLFSNLLN</sequence>
<dbReference type="AlphaFoldDB" id="A0A1D8X7E7"/>
<dbReference type="GO" id="GO:0005739">
    <property type="term" value="C:mitochondrion"/>
    <property type="evidence" value="ECO:0007669"/>
    <property type="project" value="GOC"/>
</dbReference>
<dbReference type="Pfam" id="PF01127">
    <property type="entry name" value="Sdh_cyt"/>
    <property type="match status" value="1"/>
</dbReference>
<evidence type="ECO:0000256" key="5">
    <source>
        <dbReference type="ARBA" id="ARBA00022989"/>
    </source>
</evidence>
<dbReference type="GO" id="GO:0009055">
    <property type="term" value="F:electron transfer activity"/>
    <property type="evidence" value="ECO:0007669"/>
    <property type="project" value="InterPro"/>
</dbReference>
<keyword evidence="3 8" id="KW-0812">Transmembrane</keyword>
<geneLocation type="mitochondrion" evidence="9"/>
<evidence type="ECO:0000256" key="3">
    <source>
        <dbReference type="ARBA" id="ARBA00022692"/>
    </source>
</evidence>
<dbReference type="SUPFAM" id="SSF81343">
    <property type="entry name" value="Fumarate reductase respiratory complex transmembrane subunits"/>
    <property type="match status" value="1"/>
</dbReference>
<proteinExistence type="predicted"/>
<dbReference type="PANTHER" id="PTHR10978">
    <property type="entry name" value="SUCCINATE DEHYDROGENASE CYTOCHROME B560 SUBUNIT"/>
    <property type="match status" value="1"/>
</dbReference>
<dbReference type="InterPro" id="IPR034804">
    <property type="entry name" value="SQR/QFR_C/D"/>
</dbReference>
<comment type="subcellular location">
    <subcellularLocation>
        <location evidence="1">Membrane</location>
    </subcellularLocation>
</comment>